<name>A0A8H3I3W5_9LECA</name>
<dbReference type="Pfam" id="PF23395">
    <property type="entry name" value="SAM_6"/>
    <property type="match status" value="1"/>
</dbReference>
<feature type="region of interest" description="Disordered" evidence="1">
    <location>
        <begin position="281"/>
        <end position="301"/>
    </location>
</feature>
<dbReference type="InterPro" id="IPR057559">
    <property type="entry name" value="SAM_6"/>
</dbReference>
<evidence type="ECO:0000259" key="2">
    <source>
        <dbReference type="Pfam" id="PF23394"/>
    </source>
</evidence>
<accession>A0A8H3I3W5</accession>
<feature type="domain" description="DUF7102" evidence="2">
    <location>
        <begin position="576"/>
        <end position="672"/>
    </location>
</feature>
<dbReference type="AlphaFoldDB" id="A0A8H3I3W5"/>
<dbReference type="Pfam" id="PF23394">
    <property type="entry name" value="DUF7102"/>
    <property type="match status" value="1"/>
</dbReference>
<feature type="compositionally biased region" description="Polar residues" evidence="1">
    <location>
        <begin position="527"/>
        <end position="539"/>
    </location>
</feature>
<feature type="domain" description="SAM-like" evidence="3">
    <location>
        <begin position="727"/>
        <end position="797"/>
    </location>
</feature>
<organism evidence="4 5">
    <name type="scientific">Gomphillus americanus</name>
    <dbReference type="NCBI Taxonomy" id="1940652"/>
    <lineage>
        <taxon>Eukaryota</taxon>
        <taxon>Fungi</taxon>
        <taxon>Dikarya</taxon>
        <taxon>Ascomycota</taxon>
        <taxon>Pezizomycotina</taxon>
        <taxon>Lecanoromycetes</taxon>
        <taxon>OSLEUM clade</taxon>
        <taxon>Ostropomycetidae</taxon>
        <taxon>Ostropales</taxon>
        <taxon>Graphidaceae</taxon>
        <taxon>Gomphilloideae</taxon>
        <taxon>Gomphillus</taxon>
    </lineage>
</organism>
<proteinExistence type="predicted"/>
<protein>
    <submittedName>
        <fullName evidence="4">Uncharacterized protein</fullName>
    </submittedName>
</protein>
<gene>
    <name evidence="4" type="ORF">GOMPHAMPRED_000457</name>
</gene>
<evidence type="ECO:0000313" key="4">
    <source>
        <dbReference type="EMBL" id="CAF9903638.1"/>
    </source>
</evidence>
<dbReference type="EMBL" id="CAJPDQ010000001">
    <property type="protein sequence ID" value="CAF9903638.1"/>
    <property type="molecule type" value="Genomic_DNA"/>
</dbReference>
<dbReference type="Proteomes" id="UP000664169">
    <property type="component" value="Unassembled WGS sequence"/>
</dbReference>
<keyword evidence="5" id="KW-1185">Reference proteome</keyword>
<feature type="region of interest" description="Disordered" evidence="1">
    <location>
        <begin position="525"/>
        <end position="544"/>
    </location>
</feature>
<comment type="caution">
    <text evidence="4">The sequence shown here is derived from an EMBL/GenBank/DDBJ whole genome shotgun (WGS) entry which is preliminary data.</text>
</comment>
<evidence type="ECO:0000259" key="3">
    <source>
        <dbReference type="Pfam" id="PF23395"/>
    </source>
</evidence>
<evidence type="ECO:0000256" key="1">
    <source>
        <dbReference type="SAM" id="MobiDB-lite"/>
    </source>
</evidence>
<sequence>MAYSRAYIRSFARDASLTIDHEMYTKMLLADLPVLTVPELLALDLADIDERTGHEKFTIHQAAALYLHSIFCSPAQLEGCYSEFESQRLAKLDLPLLKTDPENDLYGFKRSMKCQQAQQFETLRTVDIGSIDRNLLDARTAKILDPHDNQGIEQFSCVVSQAARDLMKSITSTEAVSCAEWQSSLAMKLTDPFYFEFPMAPLPESKQPLVDDSSGLQSSSTTAMDCKTEDFEIMEIDDKQCQPGDAMDNPHIIDSHEDEFARISVTPEVEMHPVIAERSRKLGSPLTPPNSIRSHRKLQGKNPKKIIQSTHLPITQSAPSCPLNCGSTMNTSVLQETRYSDREQTLSWKFRTRKTLRKIELNNLNHTQAPSSKSSALDLKALTSFKQELREIPSMDMRDWAWAPWAPFQFDEDAFQSQFDISPGGETVRSFEIPEPIDPRTLLSFLNVEEDNSDTLGPLKLARPWDLFPLPRKRTLDSVYDVKDCKDHLPGNLEKVQVLDAFENSFPSMAFELLANNSVQLKKPKVTASTRSAPKNDQPPNKGYDISRTSISSLELAPQPVISRGNFQLIVTSCGVMARQAIRLIHLILSGVEVVERDFMARWISKDGVPGDADIILSPQTCIMLATIEEIQQKPLPGTLSVSGFQRRIAILTPKFETIYVLVRTKNGGDRSIYLQCRTSVEQEGRMSDTVIHIEDFEENQAKEALYHRIVYLMRQEHIQLLNLDLIEEETYWERYLRKEIGVNAYAAQVIIRKSWAATINGREESLSALRYLNKDKCLRDLNDILGKKSSRLLSKALSRFEDARVDVLLGAENLGSPDEEL</sequence>
<dbReference type="InterPro" id="IPR055528">
    <property type="entry name" value="DUF7102"/>
</dbReference>
<reference evidence="4" key="1">
    <citation type="submission" date="2021-03" db="EMBL/GenBank/DDBJ databases">
        <authorList>
            <person name="Tagirdzhanova G."/>
        </authorList>
    </citation>
    <scope>NUCLEOTIDE SEQUENCE</scope>
</reference>
<dbReference type="OrthoDB" id="3647246at2759"/>
<evidence type="ECO:0000313" key="5">
    <source>
        <dbReference type="Proteomes" id="UP000664169"/>
    </source>
</evidence>